<dbReference type="GO" id="GO:0005634">
    <property type="term" value="C:nucleus"/>
    <property type="evidence" value="ECO:0000318"/>
    <property type="project" value="GO_Central"/>
</dbReference>
<feature type="domain" description="GRAM" evidence="1">
    <location>
        <begin position="38"/>
        <end position="127"/>
    </location>
</feature>
<dbReference type="GeneID" id="20217107"/>
<reference evidence="2 4" key="2">
    <citation type="journal article" date="2013" name="Nature">
        <title>Insights into bilaterian evolution from three spiralian genomes.</title>
        <authorList>
            <person name="Simakov O."/>
            <person name="Marletaz F."/>
            <person name="Cho S.J."/>
            <person name="Edsinger-Gonzales E."/>
            <person name="Havlak P."/>
            <person name="Hellsten U."/>
            <person name="Kuo D.H."/>
            <person name="Larsson T."/>
            <person name="Lv J."/>
            <person name="Arendt D."/>
            <person name="Savage R."/>
            <person name="Osoegawa K."/>
            <person name="de Jong P."/>
            <person name="Grimwood J."/>
            <person name="Chapman J.A."/>
            <person name="Shapiro H."/>
            <person name="Aerts A."/>
            <person name="Otillar R.P."/>
            <person name="Terry A.Y."/>
            <person name="Boore J.L."/>
            <person name="Grigoriev I.V."/>
            <person name="Lindberg D.R."/>
            <person name="Seaver E.C."/>
            <person name="Weisblat D.A."/>
            <person name="Putnam N.H."/>
            <person name="Rokhsar D.S."/>
        </authorList>
    </citation>
    <scope>NUCLEOTIDE SEQUENCE</scope>
</reference>
<dbReference type="SUPFAM" id="SSF50729">
    <property type="entry name" value="PH domain-like"/>
    <property type="match status" value="1"/>
</dbReference>
<accession>T1G7R0</accession>
<evidence type="ECO:0000313" key="3">
    <source>
        <dbReference type="EnsemblMetazoa" id="HelroP90408"/>
    </source>
</evidence>
<gene>
    <name evidence="3" type="primary">20217107</name>
    <name evidence="2" type="ORF">HELRODRAFT_90408</name>
</gene>
<dbReference type="RefSeq" id="XP_009030748.1">
    <property type="nucleotide sequence ID" value="XM_009032500.1"/>
</dbReference>
<proteinExistence type="predicted"/>
<dbReference type="OMA" id="PYPGINA"/>
<dbReference type="InterPro" id="IPR044852">
    <property type="entry name" value="WBP2-like"/>
</dbReference>
<dbReference type="PANTHER" id="PTHR31606">
    <property type="entry name" value="WW DOMAIN BINDING PROTEIN 2, ISOFORM E"/>
    <property type="match status" value="1"/>
</dbReference>
<evidence type="ECO:0000313" key="2">
    <source>
        <dbReference type="EMBL" id="ESN91157.1"/>
    </source>
</evidence>
<protein>
    <recommendedName>
        <fullName evidence="1">GRAM domain-containing protein</fullName>
    </recommendedName>
</protein>
<keyword evidence="4" id="KW-1185">Reference proteome</keyword>
<dbReference type="GO" id="GO:0045893">
    <property type="term" value="P:positive regulation of DNA-templated transcription"/>
    <property type="evidence" value="ECO:0000318"/>
    <property type="project" value="GO_Central"/>
</dbReference>
<dbReference type="KEGG" id="hro:HELRODRAFT_90408"/>
<evidence type="ECO:0000313" key="4">
    <source>
        <dbReference type="Proteomes" id="UP000015101"/>
    </source>
</evidence>
<dbReference type="HOGENOM" id="CLU_057206_1_2_1"/>
<dbReference type="FunFam" id="2.30.29.30:FF:000338">
    <property type="entry name" value="Uncharacterized protein, isoform D"/>
    <property type="match status" value="1"/>
</dbReference>
<dbReference type="eggNOG" id="KOG3294">
    <property type="taxonomic scope" value="Eukaryota"/>
</dbReference>
<name>T1G7R0_HELRO</name>
<dbReference type="Gene3D" id="2.30.29.30">
    <property type="entry name" value="Pleckstrin-homology domain (PH domain)/Phosphotyrosine-binding domain (PTB)"/>
    <property type="match status" value="1"/>
</dbReference>
<reference evidence="3" key="3">
    <citation type="submission" date="2015-06" db="UniProtKB">
        <authorList>
            <consortium name="EnsemblMetazoa"/>
        </authorList>
    </citation>
    <scope>IDENTIFICATION</scope>
</reference>
<dbReference type="CDD" id="cd13214">
    <property type="entry name" value="PH-GRAM_WBP2"/>
    <property type="match status" value="1"/>
</dbReference>
<dbReference type="CTD" id="20217107"/>
<dbReference type="GO" id="GO:0003713">
    <property type="term" value="F:transcription coactivator activity"/>
    <property type="evidence" value="ECO:0000318"/>
    <property type="project" value="GO_Central"/>
</dbReference>
<dbReference type="GO" id="GO:0031490">
    <property type="term" value="F:chromatin DNA binding"/>
    <property type="evidence" value="ECO:0000318"/>
    <property type="project" value="GO_Central"/>
</dbReference>
<evidence type="ECO:0000259" key="1">
    <source>
        <dbReference type="Pfam" id="PF02893"/>
    </source>
</evidence>
<dbReference type="STRING" id="6412.T1G7R0"/>
<organism evidence="3 4">
    <name type="scientific">Helobdella robusta</name>
    <name type="common">Californian leech</name>
    <dbReference type="NCBI Taxonomy" id="6412"/>
    <lineage>
        <taxon>Eukaryota</taxon>
        <taxon>Metazoa</taxon>
        <taxon>Spiralia</taxon>
        <taxon>Lophotrochozoa</taxon>
        <taxon>Annelida</taxon>
        <taxon>Clitellata</taxon>
        <taxon>Hirudinea</taxon>
        <taxon>Rhynchobdellida</taxon>
        <taxon>Glossiphoniidae</taxon>
        <taxon>Helobdella</taxon>
    </lineage>
</organism>
<dbReference type="AlphaFoldDB" id="T1G7R0"/>
<dbReference type="EMBL" id="KB097717">
    <property type="protein sequence ID" value="ESN91157.1"/>
    <property type="molecule type" value="Genomic_DNA"/>
</dbReference>
<dbReference type="Proteomes" id="UP000015101">
    <property type="component" value="Unassembled WGS sequence"/>
</dbReference>
<dbReference type="EnsemblMetazoa" id="HelroT90408">
    <property type="protein sequence ID" value="HelroP90408"/>
    <property type="gene ID" value="HelroG90408"/>
</dbReference>
<reference evidence="4" key="1">
    <citation type="submission" date="2012-12" db="EMBL/GenBank/DDBJ databases">
        <authorList>
            <person name="Hellsten U."/>
            <person name="Grimwood J."/>
            <person name="Chapman J.A."/>
            <person name="Shapiro H."/>
            <person name="Aerts A."/>
            <person name="Otillar R.P."/>
            <person name="Terry A.Y."/>
            <person name="Boore J.L."/>
            <person name="Simakov O."/>
            <person name="Marletaz F."/>
            <person name="Cho S.-J."/>
            <person name="Edsinger-Gonzales E."/>
            <person name="Havlak P."/>
            <person name="Kuo D.-H."/>
            <person name="Larsson T."/>
            <person name="Lv J."/>
            <person name="Arendt D."/>
            <person name="Savage R."/>
            <person name="Osoegawa K."/>
            <person name="de Jong P."/>
            <person name="Lindberg D.R."/>
            <person name="Seaver E.C."/>
            <person name="Weisblat D.A."/>
            <person name="Putnam N.H."/>
            <person name="Grigoriev I.V."/>
            <person name="Rokhsar D.S."/>
        </authorList>
    </citation>
    <scope>NUCLEOTIDE SEQUENCE</scope>
</reference>
<dbReference type="InParanoid" id="T1G7R0"/>
<dbReference type="InterPro" id="IPR004182">
    <property type="entry name" value="GRAM"/>
</dbReference>
<dbReference type="Pfam" id="PF02893">
    <property type="entry name" value="GRAM"/>
    <property type="match status" value="1"/>
</dbReference>
<sequence>MSLNTSHAGKDGVVLFNSERIFIYHDGVELSFDKAWDNRMKGKKSGRIYLTTHRVIFVNKDNKDKLLSLSMPFHTMKKLELEQPVFGANYIAGVVKAEQGANWQGEAMFKLVFYKGGAIEFGQAMLQAGKLASRYAPPQPPTYSPPMAPYYEAPPPAYTPQMQYGGIYPSPVFNVQPPPGSVYMYDIPPPYPGVDPNLPPYPISQPAQPFSVPQYPGLCVCVCVCVVCE</sequence>
<dbReference type="InterPro" id="IPR011993">
    <property type="entry name" value="PH-like_dom_sf"/>
</dbReference>
<dbReference type="PANTHER" id="PTHR31606:SF1">
    <property type="entry name" value="WW DOMAIN BINDING PROTEIN 2, ISOFORM E"/>
    <property type="match status" value="1"/>
</dbReference>
<dbReference type="FunCoup" id="T1G7R0">
    <property type="interactions" value="1113"/>
</dbReference>
<dbReference type="EMBL" id="AMQM01008065">
    <property type="status" value="NOT_ANNOTATED_CDS"/>
    <property type="molecule type" value="Genomic_DNA"/>
</dbReference>
<dbReference type="OrthoDB" id="1259151at2759"/>